<protein>
    <submittedName>
        <fullName evidence="5">Gfo/Idh/MocA family oxidoreductase</fullName>
    </submittedName>
</protein>
<gene>
    <name evidence="5" type="ORF">PTI97_06720</name>
</gene>
<evidence type="ECO:0000259" key="4">
    <source>
        <dbReference type="Pfam" id="PF02894"/>
    </source>
</evidence>
<dbReference type="PANTHER" id="PTHR43708">
    <property type="entry name" value="CONSERVED EXPRESSED OXIDOREDUCTASE (EUROFUNG)"/>
    <property type="match status" value="1"/>
</dbReference>
<organism evidence="5 6">
    <name type="scientific">Exiguobacterium marinum</name>
    <dbReference type="NCBI Taxonomy" id="273528"/>
    <lineage>
        <taxon>Bacteria</taxon>
        <taxon>Bacillati</taxon>
        <taxon>Bacillota</taxon>
        <taxon>Bacilli</taxon>
        <taxon>Bacillales</taxon>
        <taxon>Bacillales Family XII. Incertae Sedis</taxon>
        <taxon>Exiguobacterium</taxon>
    </lineage>
</organism>
<evidence type="ECO:0000256" key="2">
    <source>
        <dbReference type="ARBA" id="ARBA00023002"/>
    </source>
</evidence>
<keyword evidence="2" id="KW-0560">Oxidoreductase</keyword>
<evidence type="ECO:0000313" key="5">
    <source>
        <dbReference type="EMBL" id="WDH77204.1"/>
    </source>
</evidence>
<dbReference type="Pfam" id="PF02894">
    <property type="entry name" value="GFO_IDH_MocA_C"/>
    <property type="match status" value="1"/>
</dbReference>
<feature type="domain" description="Gfo/Idh/MocA-like oxidoreductase C-terminal" evidence="4">
    <location>
        <begin position="130"/>
        <end position="329"/>
    </location>
</feature>
<comment type="similarity">
    <text evidence="1">Belongs to the Gfo/Idh/MocA family.</text>
</comment>
<dbReference type="PANTHER" id="PTHR43708:SF5">
    <property type="entry name" value="CONSERVED EXPRESSED OXIDOREDUCTASE (EUROFUNG)-RELATED"/>
    <property type="match status" value="1"/>
</dbReference>
<evidence type="ECO:0000256" key="1">
    <source>
        <dbReference type="ARBA" id="ARBA00010928"/>
    </source>
</evidence>
<accession>A0ABY7X525</accession>
<evidence type="ECO:0000313" key="6">
    <source>
        <dbReference type="Proteomes" id="UP001213680"/>
    </source>
</evidence>
<dbReference type="RefSeq" id="WP_274357641.1">
    <property type="nucleotide sequence ID" value="NZ_CP118099.1"/>
</dbReference>
<dbReference type="SUPFAM" id="SSF55347">
    <property type="entry name" value="Glyceraldehyde-3-phosphate dehydrogenase-like, C-terminal domain"/>
    <property type="match status" value="1"/>
</dbReference>
<dbReference type="Gene3D" id="3.30.360.10">
    <property type="entry name" value="Dihydrodipicolinate Reductase, domain 2"/>
    <property type="match status" value="1"/>
</dbReference>
<dbReference type="EMBL" id="CP118099">
    <property type="protein sequence ID" value="WDH77204.1"/>
    <property type="molecule type" value="Genomic_DNA"/>
</dbReference>
<reference evidence="5 6" key="1">
    <citation type="submission" date="2023-02" db="EMBL/GenBank/DDBJ databases">
        <title>A bacterium isolated from plastisphere.</title>
        <authorList>
            <person name="Sun Y."/>
        </authorList>
    </citation>
    <scope>NUCLEOTIDE SEQUENCE [LARGE SCALE GENOMIC DNA]</scope>
    <source>
        <strain evidence="6">a-1</strain>
    </source>
</reference>
<dbReference type="InterPro" id="IPR036291">
    <property type="entry name" value="NAD(P)-bd_dom_sf"/>
</dbReference>
<evidence type="ECO:0000259" key="3">
    <source>
        <dbReference type="Pfam" id="PF01408"/>
    </source>
</evidence>
<dbReference type="InterPro" id="IPR004104">
    <property type="entry name" value="Gfo/Idh/MocA-like_OxRdtase_C"/>
</dbReference>
<dbReference type="InterPro" id="IPR051317">
    <property type="entry name" value="Gfo/Idh/MocA_oxidoreduct"/>
</dbReference>
<dbReference type="Gene3D" id="3.40.50.720">
    <property type="entry name" value="NAD(P)-binding Rossmann-like Domain"/>
    <property type="match status" value="1"/>
</dbReference>
<dbReference type="Pfam" id="PF01408">
    <property type="entry name" value="GFO_IDH_MocA"/>
    <property type="match status" value="1"/>
</dbReference>
<dbReference type="InterPro" id="IPR000683">
    <property type="entry name" value="Gfo/Idh/MocA-like_OxRdtase_N"/>
</dbReference>
<keyword evidence="6" id="KW-1185">Reference proteome</keyword>
<sequence>MIKTILVGFGFSANTFHLPFLNTVDSFEVVGVVSTRPSEVHAKLPEANVYETLEEALQADASLFIITTPSHLHKEMVASCLRAGKDILVEKPAFLTTAEGYELIKLEAETGQIVNVYQNRRFDGDFLTIKSLLDSNAIGDWKVMESRFDRFRPNVRDRWRENGGPGSGILFDLGSHLIDQTLALFGKPDRIQADVMTQREGGQSDDGFHVTLYYGNKRVYLRSNPFIAGETPRFELHGTNGSFVKYGLDPQEEALKDGKLEADILETGILSVEDVETIQVEKGSYLTYYHQLAESYQTRRPIVSLKDAALTTQIIELARQSSETGVVITVD</sequence>
<dbReference type="Proteomes" id="UP001213680">
    <property type="component" value="Chromosome"/>
</dbReference>
<dbReference type="SUPFAM" id="SSF51735">
    <property type="entry name" value="NAD(P)-binding Rossmann-fold domains"/>
    <property type="match status" value="1"/>
</dbReference>
<feature type="domain" description="Gfo/Idh/MocA-like oxidoreductase N-terminal" evidence="3">
    <location>
        <begin position="3"/>
        <end position="117"/>
    </location>
</feature>
<proteinExistence type="inferred from homology"/>
<name>A0ABY7X525_9BACL</name>